<accession>A0AAN6WSP3</accession>
<dbReference type="PROSITE" id="PS00518">
    <property type="entry name" value="ZF_RING_1"/>
    <property type="match status" value="1"/>
</dbReference>
<reference evidence="5" key="1">
    <citation type="journal article" date="2023" name="Mol. Phylogenet. Evol.">
        <title>Genome-scale phylogeny and comparative genomics of the fungal order Sordariales.</title>
        <authorList>
            <person name="Hensen N."/>
            <person name="Bonometti L."/>
            <person name="Westerberg I."/>
            <person name="Brannstrom I.O."/>
            <person name="Guillou S."/>
            <person name="Cros-Aarteil S."/>
            <person name="Calhoun S."/>
            <person name="Haridas S."/>
            <person name="Kuo A."/>
            <person name="Mondo S."/>
            <person name="Pangilinan J."/>
            <person name="Riley R."/>
            <person name="LaButti K."/>
            <person name="Andreopoulos B."/>
            <person name="Lipzen A."/>
            <person name="Chen C."/>
            <person name="Yan M."/>
            <person name="Daum C."/>
            <person name="Ng V."/>
            <person name="Clum A."/>
            <person name="Steindorff A."/>
            <person name="Ohm R.A."/>
            <person name="Martin F."/>
            <person name="Silar P."/>
            <person name="Natvig D.O."/>
            <person name="Lalanne C."/>
            <person name="Gautier V."/>
            <person name="Ament-Velasquez S.L."/>
            <person name="Kruys A."/>
            <person name="Hutchinson M.I."/>
            <person name="Powell A.J."/>
            <person name="Barry K."/>
            <person name="Miller A.N."/>
            <person name="Grigoriev I.V."/>
            <person name="Debuchy R."/>
            <person name="Gladieux P."/>
            <person name="Hiltunen Thoren M."/>
            <person name="Johannesson H."/>
        </authorList>
    </citation>
    <scope>NUCLEOTIDE SEQUENCE</scope>
    <source>
        <strain evidence="5">PSN309</strain>
    </source>
</reference>
<feature type="compositionally biased region" description="Polar residues" evidence="4">
    <location>
        <begin position="256"/>
        <end position="268"/>
    </location>
</feature>
<protein>
    <recommendedName>
        <fullName evidence="7">Cell cycle control protein</fullName>
    </recommendedName>
</protein>
<feature type="region of interest" description="Disordered" evidence="4">
    <location>
        <begin position="1"/>
        <end position="105"/>
    </location>
</feature>
<reference evidence="5" key="2">
    <citation type="submission" date="2023-05" db="EMBL/GenBank/DDBJ databases">
        <authorList>
            <consortium name="Lawrence Berkeley National Laboratory"/>
            <person name="Steindorff A."/>
            <person name="Hensen N."/>
            <person name="Bonometti L."/>
            <person name="Westerberg I."/>
            <person name="Brannstrom I.O."/>
            <person name="Guillou S."/>
            <person name="Cros-Aarteil S."/>
            <person name="Calhoun S."/>
            <person name="Haridas S."/>
            <person name="Kuo A."/>
            <person name="Mondo S."/>
            <person name="Pangilinan J."/>
            <person name="Riley R."/>
            <person name="Labutti K."/>
            <person name="Andreopoulos B."/>
            <person name="Lipzen A."/>
            <person name="Chen C."/>
            <person name="Yanf M."/>
            <person name="Daum C."/>
            <person name="Ng V."/>
            <person name="Clum A."/>
            <person name="Ohm R."/>
            <person name="Martin F."/>
            <person name="Silar P."/>
            <person name="Natvig D."/>
            <person name="Lalanne C."/>
            <person name="Gautier V."/>
            <person name="Ament-Velasquez S.L."/>
            <person name="Kruys A."/>
            <person name="Hutchinson M.I."/>
            <person name="Powell A.J."/>
            <person name="Barry K."/>
            <person name="Miller A.N."/>
            <person name="Grigoriev I.V."/>
            <person name="Debuchy R."/>
            <person name="Gladieux P."/>
            <person name="Thoren M.H."/>
            <person name="Johannesson H."/>
        </authorList>
    </citation>
    <scope>NUCLEOTIDE SEQUENCE</scope>
    <source>
        <strain evidence="5">PSN309</strain>
    </source>
</reference>
<evidence type="ECO:0000256" key="4">
    <source>
        <dbReference type="SAM" id="MobiDB-lite"/>
    </source>
</evidence>
<feature type="region of interest" description="Disordered" evidence="4">
    <location>
        <begin position="138"/>
        <end position="178"/>
    </location>
</feature>
<name>A0AAN6WSP3_9PEZI</name>
<feature type="compositionally biased region" description="Acidic residues" evidence="4">
    <location>
        <begin position="71"/>
        <end position="97"/>
    </location>
</feature>
<keyword evidence="2" id="KW-0863">Zinc-finger</keyword>
<dbReference type="InterPro" id="IPR017907">
    <property type="entry name" value="Znf_RING_CS"/>
</dbReference>
<feature type="compositionally biased region" description="Acidic residues" evidence="4">
    <location>
        <begin position="26"/>
        <end position="58"/>
    </location>
</feature>
<dbReference type="EMBL" id="MU864417">
    <property type="protein sequence ID" value="KAK4186680.1"/>
    <property type="molecule type" value="Genomic_DNA"/>
</dbReference>
<evidence type="ECO:0000313" key="5">
    <source>
        <dbReference type="EMBL" id="KAK4186680.1"/>
    </source>
</evidence>
<keyword evidence="6" id="KW-1185">Reference proteome</keyword>
<feature type="compositionally biased region" description="Low complexity" evidence="4">
    <location>
        <begin position="59"/>
        <end position="70"/>
    </location>
</feature>
<gene>
    <name evidence="5" type="ORF">QBC35DRAFT_255886</name>
</gene>
<proteinExistence type="predicted"/>
<evidence type="ECO:0000256" key="3">
    <source>
        <dbReference type="ARBA" id="ARBA00022833"/>
    </source>
</evidence>
<organism evidence="5 6">
    <name type="scientific">Podospora australis</name>
    <dbReference type="NCBI Taxonomy" id="1536484"/>
    <lineage>
        <taxon>Eukaryota</taxon>
        <taxon>Fungi</taxon>
        <taxon>Dikarya</taxon>
        <taxon>Ascomycota</taxon>
        <taxon>Pezizomycotina</taxon>
        <taxon>Sordariomycetes</taxon>
        <taxon>Sordariomycetidae</taxon>
        <taxon>Sordariales</taxon>
        <taxon>Podosporaceae</taxon>
        <taxon>Podospora</taxon>
    </lineage>
</organism>
<evidence type="ECO:0000256" key="1">
    <source>
        <dbReference type="ARBA" id="ARBA00022723"/>
    </source>
</evidence>
<feature type="compositionally biased region" description="Basic residues" evidence="4">
    <location>
        <begin position="306"/>
        <end position="318"/>
    </location>
</feature>
<evidence type="ECO:0000313" key="6">
    <source>
        <dbReference type="Proteomes" id="UP001302126"/>
    </source>
</evidence>
<dbReference type="InterPro" id="IPR038886">
    <property type="entry name" value="E3_SLX5/Rfp1"/>
</dbReference>
<feature type="compositionally biased region" description="Low complexity" evidence="4">
    <location>
        <begin position="147"/>
        <end position="163"/>
    </location>
</feature>
<dbReference type="Proteomes" id="UP001302126">
    <property type="component" value="Unassembled WGS sequence"/>
</dbReference>
<comment type="caution">
    <text evidence="5">The sequence shown here is derived from an EMBL/GenBank/DDBJ whole genome shotgun (WGS) entry which is preliminary data.</text>
</comment>
<feature type="region of interest" description="Disordered" evidence="4">
    <location>
        <begin position="418"/>
        <end position="437"/>
    </location>
</feature>
<keyword evidence="1" id="KW-0479">Metal-binding</keyword>
<dbReference type="GO" id="GO:0033768">
    <property type="term" value="C:SUMO-targeted ubiquitin ligase complex"/>
    <property type="evidence" value="ECO:0007669"/>
    <property type="project" value="TreeGrafter"/>
</dbReference>
<dbReference type="GO" id="GO:0004842">
    <property type="term" value="F:ubiquitin-protein transferase activity"/>
    <property type="evidence" value="ECO:0007669"/>
    <property type="project" value="TreeGrafter"/>
</dbReference>
<dbReference type="PANTHER" id="PTHR28042:SF1">
    <property type="entry name" value="E3 UBIQUITIN-PROTEIN LIGASE COMPLEX SLX5-SLX8 SUBUNIT SLX5"/>
    <property type="match status" value="1"/>
</dbReference>
<dbReference type="AlphaFoldDB" id="A0AAN6WSP3"/>
<sequence>MASRNSPPNPRDFDLSPNVEPLEYYDYSDVEFDEEELLQETYDTDTGESDEESDDEDIASSSSSENSFAESDVEIASEALEDEVADDEVETASEASDDSLFFAQPPPPLIDDFLARIQEQSERVRSLATQLRLREERHARRVDHLSRQISRNANNNNNNNTMSNRRRQRSDSEEFNNPYLDDDELFMMEIEAPRRIVRQATPAARIRAAPAANAEVIDLTNEPDSPEEPGRGSLLQPRAAPVAPAAPPPRNPRRQGLSQRTPSLTRSDGSLLGNNPGEVIDLTLDDDVIIPPAPRHRQPQPLAPQRHPHPRRPHRQHPHPVALHRAPQQFIQNIAAFGGFGGVAGLMDRFELMIGQHFVNPLGRGPELNYAGGGHGAGASPKPAFEAPPKAREGFTRSAVTSDDDAVVCPGCEEELKFDPEDDSLSPPAAKRARTRKDQEEHHFWAVKECGHVYCRNCYENRSKGKNMAQPTFRTGTGGRTKKTLCNVPDCDSDVTNKTAWVGLFL</sequence>
<feature type="region of interest" description="Disordered" evidence="4">
    <location>
        <begin position="216"/>
        <end position="320"/>
    </location>
</feature>
<dbReference type="GO" id="GO:0008270">
    <property type="term" value="F:zinc ion binding"/>
    <property type="evidence" value="ECO:0007669"/>
    <property type="project" value="UniProtKB-KW"/>
</dbReference>
<evidence type="ECO:0008006" key="7">
    <source>
        <dbReference type="Google" id="ProtNLM"/>
    </source>
</evidence>
<keyword evidence="3" id="KW-0862">Zinc</keyword>
<feature type="region of interest" description="Disordered" evidence="4">
    <location>
        <begin position="371"/>
        <end position="399"/>
    </location>
</feature>
<evidence type="ECO:0000256" key="2">
    <source>
        <dbReference type="ARBA" id="ARBA00022771"/>
    </source>
</evidence>
<dbReference type="PANTHER" id="PTHR28042">
    <property type="entry name" value="E3 UBIQUITIN-PROTEIN LIGASE COMPLEX SLX5-SLX8 SUBUNIT SLX5"/>
    <property type="match status" value="1"/>
</dbReference>